<protein>
    <submittedName>
        <fullName evidence="2">Uncharacterized protein</fullName>
    </submittedName>
</protein>
<name>D6RPJ3_COPC7</name>
<dbReference type="GeneID" id="9379156"/>
<dbReference type="VEuPathDB" id="FungiDB:CC1G_15208"/>
<dbReference type="Proteomes" id="UP000001861">
    <property type="component" value="Unassembled WGS sequence"/>
</dbReference>
<dbReference type="AlphaFoldDB" id="D6RPJ3"/>
<dbReference type="HOGENOM" id="CLU_2687750_0_0_1"/>
<dbReference type="KEGG" id="cci:CC1G_15208"/>
<dbReference type="InParanoid" id="D6RPJ3"/>
<dbReference type="RefSeq" id="XP_002910573.1">
    <property type="nucleotide sequence ID" value="XM_002910527.1"/>
</dbReference>
<keyword evidence="3" id="KW-1185">Reference proteome</keyword>
<feature type="compositionally biased region" description="Basic and acidic residues" evidence="1">
    <location>
        <begin position="14"/>
        <end position="30"/>
    </location>
</feature>
<sequence>MDPGTYPKSQPHLLSKETSQHYKSGMDRPRGSLWNIPSEQRSMYIVKTKLLESRQALLAIPMNSAQLNTHNQGG</sequence>
<evidence type="ECO:0000256" key="1">
    <source>
        <dbReference type="SAM" id="MobiDB-lite"/>
    </source>
</evidence>
<reference evidence="2 3" key="1">
    <citation type="journal article" date="2010" name="Proc. Natl. Acad. Sci. U.S.A.">
        <title>Insights into evolution of multicellular fungi from the assembled chromosomes of the mushroom Coprinopsis cinerea (Coprinus cinereus).</title>
        <authorList>
            <person name="Stajich J.E."/>
            <person name="Wilke S.K."/>
            <person name="Ahren D."/>
            <person name="Au C.H."/>
            <person name="Birren B.W."/>
            <person name="Borodovsky M."/>
            <person name="Burns C."/>
            <person name="Canback B."/>
            <person name="Casselton L.A."/>
            <person name="Cheng C.K."/>
            <person name="Deng J."/>
            <person name="Dietrich F.S."/>
            <person name="Fargo D.C."/>
            <person name="Farman M.L."/>
            <person name="Gathman A.C."/>
            <person name="Goldberg J."/>
            <person name="Guigo R."/>
            <person name="Hoegger P.J."/>
            <person name="Hooker J.B."/>
            <person name="Huggins A."/>
            <person name="James T.Y."/>
            <person name="Kamada T."/>
            <person name="Kilaru S."/>
            <person name="Kodira C."/>
            <person name="Kues U."/>
            <person name="Kupfer D."/>
            <person name="Kwan H.S."/>
            <person name="Lomsadze A."/>
            <person name="Li W."/>
            <person name="Lilly W.W."/>
            <person name="Ma L.J."/>
            <person name="Mackey A.J."/>
            <person name="Manning G."/>
            <person name="Martin F."/>
            <person name="Muraguchi H."/>
            <person name="Natvig D.O."/>
            <person name="Palmerini H."/>
            <person name="Ramesh M.A."/>
            <person name="Rehmeyer C.J."/>
            <person name="Roe B.A."/>
            <person name="Shenoy N."/>
            <person name="Stanke M."/>
            <person name="Ter-Hovhannisyan V."/>
            <person name="Tunlid A."/>
            <person name="Velagapudi R."/>
            <person name="Vision T.J."/>
            <person name="Zeng Q."/>
            <person name="Zolan M.E."/>
            <person name="Pukkila P.J."/>
        </authorList>
    </citation>
    <scope>NUCLEOTIDE SEQUENCE [LARGE SCALE GENOMIC DNA]</scope>
    <source>
        <strain evidence="3">Okayama-7 / 130 / ATCC MYA-4618 / FGSC 9003</strain>
    </source>
</reference>
<gene>
    <name evidence="2" type="ORF">CC1G_15208</name>
</gene>
<organism evidence="2 3">
    <name type="scientific">Coprinopsis cinerea (strain Okayama-7 / 130 / ATCC MYA-4618 / FGSC 9003)</name>
    <name type="common">Inky cap fungus</name>
    <name type="synonym">Hormographiella aspergillata</name>
    <dbReference type="NCBI Taxonomy" id="240176"/>
    <lineage>
        <taxon>Eukaryota</taxon>
        <taxon>Fungi</taxon>
        <taxon>Dikarya</taxon>
        <taxon>Basidiomycota</taxon>
        <taxon>Agaricomycotina</taxon>
        <taxon>Agaricomycetes</taxon>
        <taxon>Agaricomycetidae</taxon>
        <taxon>Agaricales</taxon>
        <taxon>Agaricineae</taxon>
        <taxon>Psathyrellaceae</taxon>
        <taxon>Coprinopsis</taxon>
    </lineage>
</organism>
<proteinExistence type="predicted"/>
<accession>D6RPJ3</accession>
<comment type="caution">
    <text evidence="2">The sequence shown here is derived from an EMBL/GenBank/DDBJ whole genome shotgun (WGS) entry which is preliminary data.</text>
</comment>
<evidence type="ECO:0000313" key="3">
    <source>
        <dbReference type="Proteomes" id="UP000001861"/>
    </source>
</evidence>
<dbReference type="EMBL" id="AACS02000009">
    <property type="protein sequence ID" value="EFI27079.1"/>
    <property type="molecule type" value="Genomic_DNA"/>
</dbReference>
<evidence type="ECO:0000313" key="2">
    <source>
        <dbReference type="EMBL" id="EFI27079.1"/>
    </source>
</evidence>
<feature type="region of interest" description="Disordered" evidence="1">
    <location>
        <begin position="1"/>
        <end position="34"/>
    </location>
</feature>